<dbReference type="PANTHER" id="PTHR11655">
    <property type="entry name" value="60S/50S RIBOSOMAL PROTEIN L6/L9"/>
    <property type="match status" value="1"/>
</dbReference>
<dbReference type="GO" id="GO:0003735">
    <property type="term" value="F:structural constituent of ribosome"/>
    <property type="evidence" value="ECO:0007669"/>
    <property type="project" value="UniProtKB-UniRule"/>
</dbReference>
<evidence type="ECO:0000256" key="4">
    <source>
        <dbReference type="NCBIfam" id="TIGR03654"/>
    </source>
</evidence>
<evidence type="ECO:0000259" key="7">
    <source>
        <dbReference type="Pfam" id="PF00347"/>
    </source>
</evidence>
<keyword evidence="2 5" id="KW-0687">Ribonucleoprotein</keyword>
<dbReference type="PANTHER" id="PTHR11655:SF14">
    <property type="entry name" value="LARGE RIBOSOMAL SUBUNIT PROTEIN UL6M"/>
    <property type="match status" value="1"/>
</dbReference>
<evidence type="ECO:0000256" key="5">
    <source>
        <dbReference type="RuleBase" id="RU003869"/>
    </source>
</evidence>
<feature type="domain" description="Large ribosomal subunit protein uL6 alpha-beta" evidence="7">
    <location>
        <begin position="91"/>
        <end position="165"/>
    </location>
</feature>
<dbReference type="Gene3D" id="3.90.930.12">
    <property type="entry name" value="Ribosomal protein L6, alpha-beta domain"/>
    <property type="match status" value="2"/>
</dbReference>
<dbReference type="PROSITE" id="PS00525">
    <property type="entry name" value="RIBOSOMAL_L6_1"/>
    <property type="match status" value="1"/>
</dbReference>
<dbReference type="InterPro" id="IPR020040">
    <property type="entry name" value="Ribosomal_uL6_a/b-dom"/>
</dbReference>
<dbReference type="NCBIfam" id="TIGR03654">
    <property type="entry name" value="L6_bact"/>
    <property type="match status" value="1"/>
</dbReference>
<gene>
    <name evidence="8" type="ORF">XW81_02330</name>
</gene>
<dbReference type="Proteomes" id="UP000077654">
    <property type="component" value="Chromosome"/>
</dbReference>
<evidence type="ECO:0000313" key="9">
    <source>
        <dbReference type="Proteomes" id="UP000077654"/>
    </source>
</evidence>
<dbReference type="GO" id="GO:0019843">
    <property type="term" value="F:rRNA binding"/>
    <property type="evidence" value="ECO:0007669"/>
    <property type="project" value="UniProtKB-UniRule"/>
</dbReference>
<evidence type="ECO:0000256" key="2">
    <source>
        <dbReference type="ARBA" id="ARBA00023274"/>
    </source>
</evidence>
<dbReference type="EMBL" id="CP011299">
    <property type="protein sequence ID" value="ANF17210.1"/>
    <property type="molecule type" value="Genomic_DNA"/>
</dbReference>
<dbReference type="STRING" id="118110.XW81_02330"/>
<keyword evidence="9" id="KW-1185">Reference proteome</keyword>
<keyword evidence="1 5" id="KW-0689">Ribosomal protein</keyword>
<comment type="similarity">
    <text evidence="5">Belongs to the universal ribosomal protein uL6 family.</text>
</comment>
<dbReference type="PATRIC" id="fig|118110.3.peg.461"/>
<dbReference type="InterPro" id="IPR002358">
    <property type="entry name" value="Ribosomal_uL6_CS"/>
</dbReference>
<proteinExistence type="inferred from homology"/>
<evidence type="ECO:0000313" key="8">
    <source>
        <dbReference type="EMBL" id="ANF17210.1"/>
    </source>
</evidence>
<evidence type="ECO:0000256" key="6">
    <source>
        <dbReference type="RuleBase" id="RU003870"/>
    </source>
</evidence>
<reference evidence="8 9" key="1">
    <citation type="submission" date="2015-04" db="EMBL/GenBank/DDBJ databases">
        <title>Buchnera aphidicola assembly.</title>
        <authorList>
            <person name="Zhang Y."/>
        </authorList>
    </citation>
    <scope>NUCLEOTIDE SEQUENCE [LARGE SCALE GENOMIC DNA]</scope>
    <source>
        <strain evidence="8 9">SC</strain>
    </source>
</reference>
<dbReference type="InterPro" id="IPR000702">
    <property type="entry name" value="Ribosomal_uL6-like"/>
</dbReference>
<dbReference type="SUPFAM" id="SSF56053">
    <property type="entry name" value="Ribosomal protein L6"/>
    <property type="match status" value="2"/>
</dbReference>
<dbReference type="InterPro" id="IPR019906">
    <property type="entry name" value="Ribosomal_uL6_bac-type"/>
</dbReference>
<dbReference type="GO" id="GO:0022625">
    <property type="term" value="C:cytosolic large ribosomal subunit"/>
    <property type="evidence" value="ECO:0007669"/>
    <property type="project" value="UniProtKB-UniRule"/>
</dbReference>
<keyword evidence="6" id="KW-0694">RNA-binding</keyword>
<dbReference type="RefSeq" id="WP_075474335.1">
    <property type="nucleotide sequence ID" value="NZ_CP011299.1"/>
</dbReference>
<sequence length="178" mass="19561">MSRIAKKLIVVPVNVHITLIGQKIIVKKENNALCCTVNSCVLVTYENNCLSFKSKSCSSKGWAQAGTLRSLVNSMIIGLTVGFSKKLQLLGVGFKISTIDSKFVHMSLGYSHLIKYLIPKGIIVECLSSVEVIIKGADKQLVGQVAANIRSYKIPESYKGKGIRYSDEIVRIKEAKKK</sequence>
<evidence type="ECO:0000256" key="1">
    <source>
        <dbReference type="ARBA" id="ARBA00022980"/>
    </source>
</evidence>
<evidence type="ECO:0000256" key="3">
    <source>
        <dbReference type="ARBA" id="ARBA00035454"/>
    </source>
</evidence>
<dbReference type="GO" id="GO:0002181">
    <property type="term" value="P:cytoplasmic translation"/>
    <property type="evidence" value="ECO:0007669"/>
    <property type="project" value="TreeGrafter"/>
</dbReference>
<protein>
    <recommendedName>
        <fullName evidence="3 4">50S ribosomal protein L6</fullName>
    </recommendedName>
</protein>
<keyword evidence="6" id="KW-0699">rRNA-binding</keyword>
<dbReference type="Pfam" id="PF00347">
    <property type="entry name" value="Ribosomal_L6"/>
    <property type="match status" value="1"/>
</dbReference>
<dbReference type="InterPro" id="IPR036789">
    <property type="entry name" value="Ribosomal_uL6-like_a/b-dom_sf"/>
</dbReference>
<name>A0A172WDZ6_BUCSC</name>
<dbReference type="AlphaFoldDB" id="A0A172WDZ6"/>
<accession>A0A172WDZ6</accession>
<dbReference type="PRINTS" id="PR00059">
    <property type="entry name" value="RIBOSOMALL6"/>
</dbReference>
<comment type="function">
    <text evidence="6">This protein binds to the 23S rRNA, and is important in its secondary structure. It is located near the subunit interface in the base of the L7/L12 stalk, and near the tRNA binding site of the peptidyltransferase center.</text>
</comment>
<dbReference type="PIRSF" id="PIRSF002162">
    <property type="entry name" value="Ribosomal_L6"/>
    <property type="match status" value="1"/>
</dbReference>
<dbReference type="OrthoDB" id="9805007at2"/>
<organism evidence="8 9">
    <name type="scientific">Buchnera aphidicola subsp. Schlechtendalia chinensis</name>
    <dbReference type="NCBI Taxonomy" id="118110"/>
    <lineage>
        <taxon>Bacteria</taxon>
        <taxon>Pseudomonadati</taxon>
        <taxon>Pseudomonadota</taxon>
        <taxon>Gammaproteobacteria</taxon>
        <taxon>Enterobacterales</taxon>
        <taxon>Erwiniaceae</taxon>
        <taxon>Buchnera</taxon>
    </lineage>
</organism>